<dbReference type="AlphaFoldDB" id="A0A3G2SY83"/>
<evidence type="ECO:0000313" key="3">
    <source>
        <dbReference type="Proteomes" id="UP000279962"/>
    </source>
</evidence>
<dbReference type="GO" id="GO:0005886">
    <property type="term" value="C:plasma membrane"/>
    <property type="evidence" value="ECO:0007669"/>
    <property type="project" value="TreeGrafter"/>
</dbReference>
<dbReference type="NCBIfam" id="NF008712">
    <property type="entry name" value="PRK11715.1-1"/>
    <property type="match status" value="1"/>
</dbReference>
<dbReference type="Pfam" id="PF06123">
    <property type="entry name" value="CreD"/>
    <property type="match status" value="1"/>
</dbReference>
<accession>A0A3G2SY83</accession>
<feature type="transmembrane region" description="Helical" evidence="1">
    <location>
        <begin position="403"/>
        <end position="421"/>
    </location>
</feature>
<feature type="transmembrane region" description="Helical" evidence="1">
    <location>
        <begin position="375"/>
        <end position="396"/>
    </location>
</feature>
<evidence type="ECO:0000313" key="2">
    <source>
        <dbReference type="EMBL" id="AYO52853.1"/>
    </source>
</evidence>
<keyword evidence="1" id="KW-0812">Transmembrane</keyword>
<keyword evidence="1" id="KW-1133">Transmembrane helix</keyword>
<dbReference type="RefSeq" id="WP_087552067.1">
    <property type="nucleotide sequence ID" value="NZ_CP033133.1"/>
</dbReference>
<dbReference type="PANTHER" id="PTHR30092">
    <property type="entry name" value="INNER MEMBRANE PROTEIN CRED"/>
    <property type="match status" value="1"/>
</dbReference>
<dbReference type="InterPro" id="IPR010364">
    <property type="entry name" value="Uncharacterised_IM_CreD"/>
</dbReference>
<reference evidence="2 3" key="1">
    <citation type="submission" date="2018-10" db="EMBL/GenBank/DDBJ databases">
        <title>The complete genome of Acinetobacter wuhouensis strain WCHAW010062.</title>
        <authorList>
            <person name="Hu Y."/>
            <person name="Long H."/>
            <person name="Feng Y."/>
            <person name="Zong Z."/>
        </authorList>
    </citation>
    <scope>NUCLEOTIDE SEQUENCE [LARGE SCALE GENOMIC DNA]</scope>
    <source>
        <strain evidence="2 3">WCHAW010062</strain>
    </source>
</reference>
<dbReference type="PANTHER" id="PTHR30092:SF0">
    <property type="entry name" value="INNER MEMBRANE PROTEIN CRED"/>
    <property type="match status" value="1"/>
</dbReference>
<keyword evidence="1" id="KW-0472">Membrane</keyword>
<feature type="transmembrane region" description="Helical" evidence="1">
    <location>
        <begin position="320"/>
        <end position="338"/>
    </location>
</feature>
<dbReference type="PIRSF" id="PIRSF004548">
    <property type="entry name" value="CreD"/>
    <property type="match status" value="1"/>
</dbReference>
<feature type="transmembrane region" description="Helical" evidence="1">
    <location>
        <begin position="350"/>
        <end position="369"/>
    </location>
</feature>
<sequence length="469" mass="53633">MRSSFLTLKIIAIVILVALFWVSLFFISSLVSERQGYQKAFLQEITQNNISPQTIISPYVRVPYLEQTTCLDEQKVAHACTQEHWMYVSADSTQWQSNFDVKNDQYKRTIYRAISYQANLTAKGIFQKPTLENKNYQWEKAEILFPIHDPRGLATQPTLKMLNKNYAFEMSPQGNDSTGFDFMRISAQKHPELISAIQNGFAFDLDAKIAGLGKFTLIPTSRSVTYQAKGNWADAKYSGQNLPLEKTSAHQQFTAQWKNIALGHQNLNKLINCENNECIRQLSDGNYIKNAEYESENSQKIGLSTEFLDSVNVYTQTDRAIKYGIVIIIITFGCFFLFEVLKSLRIHPIQYSLVAMAQGIFFVLLLSISEYYAFAWAYVVACIACVGLMTWYLFFVMKGAKPAMLFGIILSTLYAIMYMLLQSSGKTFLIGSIISFVVLAVVMFITRHIDWYQISNRPERELKSYTPHQ</sequence>
<gene>
    <name evidence="2" type="ORF">CDG68_03805</name>
</gene>
<organism evidence="2 3">
    <name type="scientific">Acinetobacter wuhouensis</name>
    <dbReference type="NCBI Taxonomy" id="1879050"/>
    <lineage>
        <taxon>Bacteria</taxon>
        <taxon>Pseudomonadati</taxon>
        <taxon>Pseudomonadota</taxon>
        <taxon>Gammaproteobacteria</taxon>
        <taxon>Moraxellales</taxon>
        <taxon>Moraxellaceae</taxon>
        <taxon>Acinetobacter</taxon>
    </lineage>
</organism>
<proteinExistence type="predicted"/>
<dbReference type="Proteomes" id="UP000279962">
    <property type="component" value="Chromosome"/>
</dbReference>
<feature type="transmembrane region" description="Helical" evidence="1">
    <location>
        <begin position="7"/>
        <end position="31"/>
    </location>
</feature>
<feature type="transmembrane region" description="Helical" evidence="1">
    <location>
        <begin position="427"/>
        <end position="446"/>
    </location>
</feature>
<name>A0A3G2SY83_9GAMM</name>
<protein>
    <submittedName>
        <fullName evidence="2">Cell envelope integrity protein CreD</fullName>
    </submittedName>
</protein>
<dbReference type="EMBL" id="CP033133">
    <property type="protein sequence ID" value="AYO52853.1"/>
    <property type="molecule type" value="Genomic_DNA"/>
</dbReference>
<evidence type="ECO:0000256" key="1">
    <source>
        <dbReference type="SAM" id="Phobius"/>
    </source>
</evidence>